<accession>A0A2C8ZNL9</accession>
<dbReference type="EMBL" id="OCST01000003">
    <property type="protein sequence ID" value="SOE66671.1"/>
    <property type="molecule type" value="Genomic_DNA"/>
</dbReference>
<keyword evidence="3" id="KW-1185">Reference proteome</keyword>
<keyword evidence="1" id="KW-0812">Transmembrane</keyword>
<protein>
    <submittedName>
        <fullName evidence="2">Uncharacterized protein</fullName>
    </submittedName>
</protein>
<gene>
    <name evidence="2" type="ORF">SAMN06296378_1775</name>
</gene>
<reference evidence="2 3" key="1">
    <citation type="submission" date="2017-09" db="EMBL/GenBank/DDBJ databases">
        <authorList>
            <person name="Ehlers B."/>
            <person name="Leendertz F.H."/>
        </authorList>
    </citation>
    <scope>NUCLEOTIDE SEQUENCE [LARGE SCALE GENOMIC DNA]</scope>
    <source>
        <strain evidence="2 3">CGMCC 1.05381</strain>
    </source>
</reference>
<name>A0A2C8ZNL9_9MICO</name>
<evidence type="ECO:0000256" key="1">
    <source>
        <dbReference type="SAM" id="Phobius"/>
    </source>
</evidence>
<keyword evidence="1" id="KW-1133">Transmembrane helix</keyword>
<proteinExistence type="predicted"/>
<dbReference type="AlphaFoldDB" id="A0A2C8ZNL9"/>
<evidence type="ECO:0000313" key="3">
    <source>
        <dbReference type="Proteomes" id="UP000219440"/>
    </source>
</evidence>
<organism evidence="2 3">
    <name type="scientific">Salinibacterium xinjiangense</name>
    <dbReference type="NCBI Taxonomy" id="386302"/>
    <lineage>
        <taxon>Bacteria</taxon>
        <taxon>Bacillati</taxon>
        <taxon>Actinomycetota</taxon>
        <taxon>Actinomycetes</taxon>
        <taxon>Micrococcales</taxon>
        <taxon>Microbacteriaceae</taxon>
        <taxon>Salinibacterium</taxon>
    </lineage>
</organism>
<evidence type="ECO:0000313" key="2">
    <source>
        <dbReference type="EMBL" id="SOE66671.1"/>
    </source>
</evidence>
<keyword evidence="1" id="KW-0472">Membrane</keyword>
<sequence length="131" mass="13670">MAVHRPRAKTEPGVSAGPFLPRTVHDIWHASRQRAYSSATSEFSVAYSFVTPRGILAALFGFLVGGSSLAVNPFFASSLIGVARYLIALGSAAKIENVVVQGRLRIFAIIGIPGATGGVIALLFSGVGVRS</sequence>
<dbReference type="Proteomes" id="UP000219440">
    <property type="component" value="Unassembled WGS sequence"/>
</dbReference>
<feature type="transmembrane region" description="Helical" evidence="1">
    <location>
        <begin position="104"/>
        <end position="127"/>
    </location>
</feature>